<dbReference type="AlphaFoldDB" id="A0AAU9RLV7"/>
<keyword evidence="1" id="KW-0812">Transmembrane</keyword>
<accession>A0AAU9RLV7</accession>
<feature type="transmembrane region" description="Helical" evidence="1">
    <location>
        <begin position="54"/>
        <end position="71"/>
    </location>
</feature>
<protein>
    <submittedName>
        <fullName evidence="2">Uncharacterized protein</fullName>
    </submittedName>
</protein>
<evidence type="ECO:0000256" key="1">
    <source>
        <dbReference type="SAM" id="Phobius"/>
    </source>
</evidence>
<organism evidence="2 3">
    <name type="scientific">Thlaspi arvense</name>
    <name type="common">Field penny-cress</name>
    <dbReference type="NCBI Taxonomy" id="13288"/>
    <lineage>
        <taxon>Eukaryota</taxon>
        <taxon>Viridiplantae</taxon>
        <taxon>Streptophyta</taxon>
        <taxon>Embryophyta</taxon>
        <taxon>Tracheophyta</taxon>
        <taxon>Spermatophyta</taxon>
        <taxon>Magnoliopsida</taxon>
        <taxon>eudicotyledons</taxon>
        <taxon>Gunneridae</taxon>
        <taxon>Pentapetalae</taxon>
        <taxon>rosids</taxon>
        <taxon>malvids</taxon>
        <taxon>Brassicales</taxon>
        <taxon>Brassicaceae</taxon>
        <taxon>Thlaspideae</taxon>
        <taxon>Thlaspi</taxon>
    </lineage>
</organism>
<evidence type="ECO:0000313" key="2">
    <source>
        <dbReference type="EMBL" id="CAH2042102.1"/>
    </source>
</evidence>
<dbReference type="EMBL" id="CAJVSB020000157">
    <property type="protein sequence ID" value="CAH2042102.1"/>
    <property type="molecule type" value="Genomic_DNA"/>
</dbReference>
<sequence>MARSSADDQDLKRACEAAIEGSKEKIEMSMRVAKSHGIWGKSAKLGSKHMAKPRILAITSTPFLFLLRFYYPKLPISRRILYLSNANPCICAIPCINRS</sequence>
<evidence type="ECO:0000313" key="3">
    <source>
        <dbReference type="Proteomes" id="UP000836841"/>
    </source>
</evidence>
<dbReference type="Proteomes" id="UP000836841">
    <property type="component" value="Unassembled WGS sequence"/>
</dbReference>
<name>A0AAU9RLV7_THLAR</name>
<keyword evidence="1" id="KW-0472">Membrane</keyword>
<comment type="caution">
    <text evidence="2">The sequence shown here is derived from an EMBL/GenBank/DDBJ whole genome shotgun (WGS) entry which is preliminary data.</text>
</comment>
<proteinExistence type="predicted"/>
<keyword evidence="3" id="KW-1185">Reference proteome</keyword>
<reference evidence="2 3" key="1">
    <citation type="submission" date="2022-03" db="EMBL/GenBank/DDBJ databases">
        <authorList>
            <person name="Nunn A."/>
            <person name="Chopra R."/>
            <person name="Nunn A."/>
            <person name="Contreras Garrido A."/>
        </authorList>
    </citation>
    <scope>NUCLEOTIDE SEQUENCE [LARGE SCALE GENOMIC DNA]</scope>
</reference>
<gene>
    <name evidence="2" type="ORF">TAV2_LOCUS4656</name>
</gene>
<keyword evidence="1" id="KW-1133">Transmembrane helix</keyword>